<proteinExistence type="predicted"/>
<name>A0ACB9A405_9ASTR</name>
<comment type="caution">
    <text evidence="1">The sequence shown here is derived from an EMBL/GenBank/DDBJ whole genome shotgun (WGS) entry which is preliminary data.</text>
</comment>
<evidence type="ECO:0000313" key="2">
    <source>
        <dbReference type="Proteomes" id="UP001056120"/>
    </source>
</evidence>
<protein>
    <submittedName>
        <fullName evidence="1">Uncharacterized protein</fullName>
    </submittedName>
</protein>
<evidence type="ECO:0000313" key="1">
    <source>
        <dbReference type="EMBL" id="KAI3704721.1"/>
    </source>
</evidence>
<sequence>MEHDNRGGSGIIDEDSLDNDKIVGYPSSSSSSSSNQFEVDIGEDDASFLESPSMISTLPETFDLDTLYGSLKQSPPIQVMGQSAGYDVNHTPSSVFGPKHRSNSEWSLGSSESLFSIHTGNNSFSLDGGFIVSKSRELNWIDDYSCFTPDANKSCVSPGLPTVMDTSAENERASASTHSESGEKEEVIETRNVLLIGSEMEKRKSCADSANISCLSDASCQSTSSFAFPVLAGGSPSPTKVEAEKPQSPSSTPPADAAQTTPKAPPTIPKAGGNQWFHCFSCFPICC</sequence>
<gene>
    <name evidence="1" type="ORF">L1987_74948</name>
</gene>
<dbReference type="Proteomes" id="UP001056120">
    <property type="component" value="Linkage Group LG25"/>
</dbReference>
<dbReference type="EMBL" id="CM042042">
    <property type="protein sequence ID" value="KAI3704721.1"/>
    <property type="molecule type" value="Genomic_DNA"/>
</dbReference>
<reference evidence="2" key="1">
    <citation type="journal article" date="2022" name="Mol. Ecol. Resour.">
        <title>The genomes of chicory, endive, great burdock and yacon provide insights into Asteraceae palaeo-polyploidization history and plant inulin production.</title>
        <authorList>
            <person name="Fan W."/>
            <person name="Wang S."/>
            <person name="Wang H."/>
            <person name="Wang A."/>
            <person name="Jiang F."/>
            <person name="Liu H."/>
            <person name="Zhao H."/>
            <person name="Xu D."/>
            <person name="Zhang Y."/>
        </authorList>
    </citation>
    <scope>NUCLEOTIDE SEQUENCE [LARGE SCALE GENOMIC DNA]</scope>
    <source>
        <strain evidence="2">cv. Yunnan</strain>
    </source>
</reference>
<accession>A0ACB9A405</accession>
<keyword evidence="2" id="KW-1185">Reference proteome</keyword>
<organism evidence="1 2">
    <name type="scientific">Smallanthus sonchifolius</name>
    <dbReference type="NCBI Taxonomy" id="185202"/>
    <lineage>
        <taxon>Eukaryota</taxon>
        <taxon>Viridiplantae</taxon>
        <taxon>Streptophyta</taxon>
        <taxon>Embryophyta</taxon>
        <taxon>Tracheophyta</taxon>
        <taxon>Spermatophyta</taxon>
        <taxon>Magnoliopsida</taxon>
        <taxon>eudicotyledons</taxon>
        <taxon>Gunneridae</taxon>
        <taxon>Pentapetalae</taxon>
        <taxon>asterids</taxon>
        <taxon>campanulids</taxon>
        <taxon>Asterales</taxon>
        <taxon>Asteraceae</taxon>
        <taxon>Asteroideae</taxon>
        <taxon>Heliantheae alliance</taxon>
        <taxon>Millerieae</taxon>
        <taxon>Smallanthus</taxon>
    </lineage>
</organism>
<reference evidence="1 2" key="2">
    <citation type="journal article" date="2022" name="Mol. Ecol. Resour.">
        <title>The genomes of chicory, endive, great burdock and yacon provide insights into Asteraceae paleo-polyploidization history and plant inulin production.</title>
        <authorList>
            <person name="Fan W."/>
            <person name="Wang S."/>
            <person name="Wang H."/>
            <person name="Wang A."/>
            <person name="Jiang F."/>
            <person name="Liu H."/>
            <person name="Zhao H."/>
            <person name="Xu D."/>
            <person name="Zhang Y."/>
        </authorList>
    </citation>
    <scope>NUCLEOTIDE SEQUENCE [LARGE SCALE GENOMIC DNA]</scope>
    <source>
        <strain evidence="2">cv. Yunnan</strain>
        <tissue evidence="1">Leaves</tissue>
    </source>
</reference>